<dbReference type="KEGG" id="prel:PRELSG_0503100"/>
<dbReference type="EMBL" id="LN835300">
    <property type="protein sequence ID" value="CRG98873.1"/>
    <property type="molecule type" value="Genomic_DNA"/>
</dbReference>
<keyword evidence="4" id="KW-1185">Reference proteome</keyword>
<keyword evidence="2" id="KW-0812">Transmembrane</keyword>
<dbReference type="OMA" id="YHHLLYH"/>
<evidence type="ECO:0000256" key="1">
    <source>
        <dbReference type="SAM" id="Coils"/>
    </source>
</evidence>
<name>A0A1J1H5K0_PLARL</name>
<dbReference type="VEuPathDB" id="PlasmoDB:PRELSG_0503100"/>
<feature type="transmembrane region" description="Helical" evidence="2">
    <location>
        <begin position="896"/>
        <end position="913"/>
    </location>
</feature>
<keyword evidence="2" id="KW-1133">Transmembrane helix</keyword>
<dbReference type="GeneID" id="39734974"/>
<evidence type="ECO:0000313" key="4">
    <source>
        <dbReference type="Proteomes" id="UP000220158"/>
    </source>
</evidence>
<keyword evidence="1" id="KW-0175">Coiled coil</keyword>
<feature type="transmembrane region" description="Helical" evidence="2">
    <location>
        <begin position="397"/>
        <end position="416"/>
    </location>
</feature>
<dbReference type="Proteomes" id="UP000220158">
    <property type="component" value="Chromosome 5"/>
</dbReference>
<accession>A0A1J1H5K0</accession>
<dbReference type="RefSeq" id="XP_028531882.1">
    <property type="nucleotide sequence ID" value="XM_028675277.1"/>
</dbReference>
<proteinExistence type="predicted"/>
<sequence>MSINNYRLKNLGENKNIFIYNKIVEELVEKIILLANNLSLFRKKYNKYVKKKKKKKNEKEENPNKNIYINLLNASDSFFLNSSFFEIFRDYEELVNTLLDLCNNRADIYIEFLYILLINSELFNNFLFICTFTSGDKNDIFLFLIYKNFLILIEYYYYFNNCSYFNDLYYKLKNIYDNNNKNYKKDIIKLRQQKNIFSFLDKDKKIYQKSIKLLKNNNINFLYNYSSEYSDFSKKRPGRRYMLKKINDTELEDEGKKNNEIKYNGNVVNNLNIKNNKFLFISSEKSTSNSNKNFSMKNTSKYDLYYAKKKEQMIKKSKPRTILNKIFSNFSDSQTNLTNLRKNNIYTKNRNNSNDATDNKSSYFHQESSSNINFNINNFYQLKNMIRTFKKLKYEHLYILFYFSLSILSSLFHIYLTRIMNNRKNDLDISHYLMYVSKEIKFHTLIYIKYNKNIPKEKEIYSIKSDQKIIIEKKERTNEIDFTQIFDDIHTEYINKESLFKEEIKKNEINAKENIVNIQENKNLCIEEYTNNYYEIEKKKKKKKKEYDFLYENNEDLWQFINNFNIKDKLDKLTNVNDSKKDYTSDIKKKLNLLHVFQIENDLKKLNFKIMKKKEEDFLESNILNVPIETSDILKIRKTNIKNNSQKIRNEKLSERKTKDEINDIKENFTKLLENNLEMENIYLYYKKISKNELLNYVGFQNLIKSVSIICNDKFCSFYMNNIDIKNSIEKDHCTLNIAENTCKLNKKKEESDTIDNIHISSLNIDNTLIHNEYIKKKIKKNKLYTYKLFNNQIETLLNSRELIEFIKKQKEAKRKKKTFQRNKKKDNFIYSQYQNSYNLVNNERKKYDDIFKFIENKNNNSNIIESDCQSYKNSDSSDNLTLYNYTKNYYSENTFNLDYFVFFIVNVFYIFLHLHNIYFSSTYLNIFLSFSIKLVYKYSNKFQNLKLLYQKDKPFNEHTFDKVNYVERERDLSKINEDTLDKKMLEIPLKQKNIKVEKSIVGFKKKSTNFKVSRSYNNKKYENYNIEKSVYNNEGERIKELGELLIKKKKFKNKKKLRSNIFFNKKNNDFLPNTFDIIINTFFDLCISLCSIDFKYISCKKKKFNRMYICDSIFFYHHLINKRYSYNSMNKFNISNYYNSVESYLFYFDELRNDETFASKFTENNHFNNKLNSNIKNINTKKKVFNDNKYIESYYNQNNSLSTNSSSYLFKDEYIKKNIFSKKKKKKRKEGELKNVNQLLCLKSIGTKEKLFNKNHLENKHNKKTRKLYVDSIFANVNNKSCNYEKGNYLEREDNSNIIRNFEFSSSSDKSFLFLKKMKNKIKNRIYLDENNLINILINIGCIFMNNIKYNIGIILKYFYKMDEYDVLDDRKKFYNYMKGIFYSKNSFFSNIYSQYFLSFFFFFKIHYLFFLIKYKCESEIYLKAYWFLYAVYNITQS</sequence>
<feature type="transmembrane region" description="Helical" evidence="2">
    <location>
        <begin position="140"/>
        <end position="159"/>
    </location>
</feature>
<organism evidence="3 4">
    <name type="scientific">Plasmodium relictum</name>
    <dbReference type="NCBI Taxonomy" id="85471"/>
    <lineage>
        <taxon>Eukaryota</taxon>
        <taxon>Sar</taxon>
        <taxon>Alveolata</taxon>
        <taxon>Apicomplexa</taxon>
        <taxon>Aconoidasida</taxon>
        <taxon>Haemosporida</taxon>
        <taxon>Plasmodiidae</taxon>
        <taxon>Plasmodium</taxon>
        <taxon>Plasmodium (Haemamoeba)</taxon>
    </lineage>
</organism>
<gene>
    <name evidence="3" type="ORF">PRELSG_0503100</name>
</gene>
<feature type="transmembrane region" description="Helical" evidence="2">
    <location>
        <begin position="108"/>
        <end position="128"/>
    </location>
</feature>
<feature type="transmembrane region" description="Helical" evidence="2">
    <location>
        <begin position="1393"/>
        <end position="1414"/>
    </location>
</feature>
<dbReference type="OrthoDB" id="392876at2759"/>
<evidence type="ECO:0000256" key="2">
    <source>
        <dbReference type="SAM" id="Phobius"/>
    </source>
</evidence>
<evidence type="ECO:0000313" key="3">
    <source>
        <dbReference type="EMBL" id="CRG98873.1"/>
    </source>
</evidence>
<feature type="transmembrane region" description="Helical" evidence="2">
    <location>
        <begin position="1334"/>
        <end position="1361"/>
    </location>
</feature>
<feature type="coiled-coil region" evidence="1">
    <location>
        <begin position="501"/>
        <end position="546"/>
    </location>
</feature>
<keyword evidence="2" id="KW-0472">Membrane</keyword>
<protein>
    <submittedName>
        <fullName evidence="3">Uncharacterized protein</fullName>
    </submittedName>
</protein>
<reference evidence="3 4" key="1">
    <citation type="submission" date="2015-04" db="EMBL/GenBank/DDBJ databases">
        <authorList>
            <consortium name="Pathogen Informatics"/>
        </authorList>
    </citation>
    <scope>NUCLEOTIDE SEQUENCE [LARGE SCALE GENOMIC DNA]</scope>
    <source>
        <strain evidence="3 4">SGS1</strain>
    </source>
</reference>